<comment type="caution">
    <text evidence="1">The sequence shown here is derived from an EMBL/GenBank/DDBJ whole genome shotgun (WGS) entry which is preliminary data.</text>
</comment>
<reference evidence="1 2" key="1">
    <citation type="submission" date="2024-02" db="EMBL/GenBank/DDBJ databases">
        <authorList>
            <person name="Chen Y."/>
            <person name="Shah S."/>
            <person name="Dougan E. K."/>
            <person name="Thang M."/>
            <person name="Chan C."/>
        </authorList>
    </citation>
    <scope>NUCLEOTIDE SEQUENCE [LARGE SCALE GENOMIC DNA]</scope>
</reference>
<dbReference type="EMBL" id="CAXAMN010002014">
    <property type="protein sequence ID" value="CAK8997349.1"/>
    <property type="molecule type" value="Genomic_DNA"/>
</dbReference>
<gene>
    <name evidence="1" type="ORF">CCMP2556_LOCUS4825</name>
</gene>
<organism evidence="1 2">
    <name type="scientific">Durusdinium trenchii</name>
    <dbReference type="NCBI Taxonomy" id="1381693"/>
    <lineage>
        <taxon>Eukaryota</taxon>
        <taxon>Sar</taxon>
        <taxon>Alveolata</taxon>
        <taxon>Dinophyceae</taxon>
        <taxon>Suessiales</taxon>
        <taxon>Symbiodiniaceae</taxon>
        <taxon>Durusdinium</taxon>
    </lineage>
</organism>
<dbReference type="Proteomes" id="UP001642484">
    <property type="component" value="Unassembled WGS sequence"/>
</dbReference>
<evidence type="ECO:0000313" key="2">
    <source>
        <dbReference type="Proteomes" id="UP001642484"/>
    </source>
</evidence>
<name>A0ABP0I443_9DINO</name>
<evidence type="ECO:0000313" key="1">
    <source>
        <dbReference type="EMBL" id="CAK8997349.1"/>
    </source>
</evidence>
<sequence length="176" mass="20046">MANAVDAYVYDYIIIDAGATIDTLQLPGPGDIGWNALPPRQVERIHQRDHMVLYLTNMGASYPFKLKEAVQDMSLLLYERRGDCECVVKRMPKAPTVLNVEYCLTSQHLRFRLLSLSGRRICGFWWPTDQPLRAAMVVNNLETIVANEMNKSKQNPIKLVGSRSNHTFNDKDCFSI</sequence>
<keyword evidence="2" id="KW-1185">Reference proteome</keyword>
<accession>A0ABP0I443</accession>
<protein>
    <submittedName>
        <fullName evidence="1">Uncharacterized protein</fullName>
    </submittedName>
</protein>
<proteinExistence type="predicted"/>